<feature type="domain" description="AMP-dependent synthetase/ligase" evidence="3">
    <location>
        <begin position="75"/>
        <end position="182"/>
    </location>
</feature>
<dbReference type="Proteomes" id="UP001458880">
    <property type="component" value="Unassembled WGS sequence"/>
</dbReference>
<evidence type="ECO:0000256" key="1">
    <source>
        <dbReference type="ARBA" id="ARBA00004275"/>
    </source>
</evidence>
<dbReference type="PANTHER" id="PTHR24096">
    <property type="entry name" value="LONG-CHAIN-FATTY-ACID--COA LIGASE"/>
    <property type="match status" value="1"/>
</dbReference>
<dbReference type="GO" id="GO:0005777">
    <property type="term" value="C:peroxisome"/>
    <property type="evidence" value="ECO:0007669"/>
    <property type="project" value="UniProtKB-SubCell"/>
</dbReference>
<dbReference type="Gene3D" id="3.40.50.980">
    <property type="match status" value="2"/>
</dbReference>
<dbReference type="GO" id="GO:0046949">
    <property type="term" value="P:fatty-acyl-CoA biosynthetic process"/>
    <property type="evidence" value="ECO:0007669"/>
    <property type="project" value="TreeGrafter"/>
</dbReference>
<organism evidence="4 5">
    <name type="scientific">Popillia japonica</name>
    <name type="common">Japanese beetle</name>
    <dbReference type="NCBI Taxonomy" id="7064"/>
    <lineage>
        <taxon>Eukaryota</taxon>
        <taxon>Metazoa</taxon>
        <taxon>Ecdysozoa</taxon>
        <taxon>Arthropoda</taxon>
        <taxon>Hexapoda</taxon>
        <taxon>Insecta</taxon>
        <taxon>Pterygota</taxon>
        <taxon>Neoptera</taxon>
        <taxon>Endopterygota</taxon>
        <taxon>Coleoptera</taxon>
        <taxon>Polyphaga</taxon>
        <taxon>Scarabaeiformia</taxon>
        <taxon>Scarabaeidae</taxon>
        <taxon>Rutelinae</taxon>
        <taxon>Popillia</taxon>
    </lineage>
</organism>
<dbReference type="GO" id="GO:0004467">
    <property type="term" value="F:long-chain fatty acid-CoA ligase activity"/>
    <property type="evidence" value="ECO:0007669"/>
    <property type="project" value="TreeGrafter"/>
</dbReference>
<dbReference type="InterPro" id="IPR000873">
    <property type="entry name" value="AMP-dep_synth/lig_dom"/>
</dbReference>
<comment type="subcellular location">
    <subcellularLocation>
        <location evidence="1">Peroxisome</location>
    </subcellularLocation>
</comment>
<evidence type="ECO:0000256" key="2">
    <source>
        <dbReference type="ARBA" id="ARBA00023140"/>
    </source>
</evidence>
<protein>
    <submittedName>
        <fullName evidence="4">AMP-binding enzyme</fullName>
    </submittedName>
</protein>
<comment type="caution">
    <text evidence="4">The sequence shown here is derived from an EMBL/GenBank/DDBJ whole genome shotgun (WGS) entry which is preliminary data.</text>
</comment>
<dbReference type="SUPFAM" id="SSF56801">
    <property type="entry name" value="Acetyl-CoA synthetase-like"/>
    <property type="match status" value="1"/>
</dbReference>
<proteinExistence type="predicted"/>
<evidence type="ECO:0000313" key="4">
    <source>
        <dbReference type="EMBL" id="KAK9738561.1"/>
    </source>
</evidence>
<accession>A0AAW1LXQ8</accession>
<dbReference type="PANTHER" id="PTHR24096:SF422">
    <property type="entry name" value="BCDNA.GH02901"/>
    <property type="match status" value="1"/>
</dbReference>
<evidence type="ECO:0000313" key="5">
    <source>
        <dbReference type="Proteomes" id="UP001458880"/>
    </source>
</evidence>
<dbReference type="AlphaFoldDB" id="A0AAW1LXQ8"/>
<sequence>MAWQVVTRQTIVNCFRHGGFIMREGEFDSDDDLPLTEWLERNQQDNTFAQANFNEYVHFDDNLVKVELLSDDCWHEIKRQLVDSEAKILVTISALLPNALKAIAEAKMNVHIITIKTHNADTTPTGAVDWSELTNTKTDIPDVEPTALNDTIFMPYSSGTTGVPKGVELTNSTFVSNMTQLHTPDFKMVEPATGMNSPPL</sequence>
<keyword evidence="2" id="KW-0576">Peroxisome</keyword>
<gene>
    <name evidence="4" type="ORF">QE152_g9770</name>
</gene>
<dbReference type="PROSITE" id="PS00455">
    <property type="entry name" value="AMP_BINDING"/>
    <property type="match status" value="1"/>
</dbReference>
<reference evidence="4 5" key="1">
    <citation type="journal article" date="2024" name="BMC Genomics">
        <title>De novo assembly and annotation of Popillia japonica's genome with initial clues to its potential as an invasive pest.</title>
        <authorList>
            <person name="Cucini C."/>
            <person name="Boschi S."/>
            <person name="Funari R."/>
            <person name="Cardaioli E."/>
            <person name="Iannotti N."/>
            <person name="Marturano G."/>
            <person name="Paoli F."/>
            <person name="Bruttini M."/>
            <person name="Carapelli A."/>
            <person name="Frati F."/>
            <person name="Nardi F."/>
        </authorList>
    </citation>
    <scope>NUCLEOTIDE SEQUENCE [LARGE SCALE GENOMIC DNA]</scope>
    <source>
        <strain evidence="4">DMR45628</strain>
    </source>
</reference>
<dbReference type="EMBL" id="JASPKY010000085">
    <property type="protein sequence ID" value="KAK9738561.1"/>
    <property type="molecule type" value="Genomic_DNA"/>
</dbReference>
<dbReference type="InterPro" id="IPR020845">
    <property type="entry name" value="AMP-binding_CS"/>
</dbReference>
<name>A0AAW1LXQ8_POPJA</name>
<dbReference type="Pfam" id="PF00501">
    <property type="entry name" value="AMP-binding"/>
    <property type="match status" value="1"/>
</dbReference>
<keyword evidence="5" id="KW-1185">Reference proteome</keyword>
<evidence type="ECO:0000259" key="3">
    <source>
        <dbReference type="Pfam" id="PF00501"/>
    </source>
</evidence>